<protein>
    <recommendedName>
        <fullName evidence="2">J domain-containing protein</fullName>
    </recommendedName>
</protein>
<dbReference type="PANTHER" id="PTHR44094">
    <property type="entry name" value="DNAJ HEAT SHOCK N-TERMINAL DOMAIN-CONTAINING PROTEIN"/>
    <property type="match status" value="1"/>
</dbReference>
<dbReference type="InterPro" id="IPR036869">
    <property type="entry name" value="J_dom_sf"/>
</dbReference>
<proteinExistence type="predicted"/>
<dbReference type="Proteomes" id="UP000695562">
    <property type="component" value="Unassembled WGS sequence"/>
</dbReference>
<dbReference type="OrthoDB" id="10250354at2759"/>
<dbReference type="InterPro" id="IPR018253">
    <property type="entry name" value="DnaJ_domain_CS"/>
</dbReference>
<dbReference type="PANTHER" id="PTHR44094:SF8">
    <property type="entry name" value="DNAJ HEAT SHOCK N-TERMINAL DOMAIN-CONTAINING PROTEIN-RELATED"/>
    <property type="match status" value="1"/>
</dbReference>
<dbReference type="AlphaFoldDB" id="A0A8J4PTP1"/>
<dbReference type="Gene3D" id="1.10.287.110">
    <property type="entry name" value="DnaJ domain"/>
    <property type="match status" value="1"/>
</dbReference>
<dbReference type="SUPFAM" id="SSF46565">
    <property type="entry name" value="Chaperone J-domain"/>
    <property type="match status" value="1"/>
</dbReference>
<dbReference type="InterPro" id="IPR001623">
    <property type="entry name" value="DnaJ_domain"/>
</dbReference>
<feature type="region of interest" description="Disordered" evidence="1">
    <location>
        <begin position="362"/>
        <end position="425"/>
    </location>
</feature>
<dbReference type="Pfam" id="PF14308">
    <property type="entry name" value="DnaJ-X"/>
    <property type="match status" value="1"/>
</dbReference>
<feature type="compositionally biased region" description="Low complexity" evidence="1">
    <location>
        <begin position="392"/>
        <end position="418"/>
    </location>
</feature>
<organism evidence="3 4">
    <name type="scientific">Polysphondylium violaceum</name>
    <dbReference type="NCBI Taxonomy" id="133409"/>
    <lineage>
        <taxon>Eukaryota</taxon>
        <taxon>Amoebozoa</taxon>
        <taxon>Evosea</taxon>
        <taxon>Eumycetozoa</taxon>
        <taxon>Dictyostelia</taxon>
        <taxon>Dictyosteliales</taxon>
        <taxon>Dictyosteliaceae</taxon>
        <taxon>Polysphondylium</taxon>
    </lineage>
</organism>
<sequence length="425" mass="47805">MTGTDSLTNYKEEEIDTLPISKLKELIANANGSTGGLFEKSEYIEYAKKLRASMQALAKPNHEEVREIKIDYYELLGVSKKATTSEITKAYYKLAKEYHPDKNKNDLYAEEMFKKVSEAYQVLTDPEKRERYDKYGMDAMNEMTIDPLDLFRMIFGGGMFQNYFGDLSFYDAFSQQMSQENPTNPEELQLDQEKMAKKREERIVSLTKQLIIIIEPYVQGNKVEFESNMKNQAKEMAAAPGGADLLSLLGYIYIQEAKQHSLFGFIHEISEKGHKAKELFSTISAAVKMQNSLKEESMDGSEPAQENVLREGLKLIWKIGRLDIDSAVREVCERVLDKKAEKRKLRVEAVKSLGKIFEKVGKENHGSGDISEDIFKTPMSPPQHPANSPKQTTTTTTTTSTTSSTTNSTPTSSTTSPPVGSATPN</sequence>
<evidence type="ECO:0000259" key="2">
    <source>
        <dbReference type="PROSITE" id="PS50076"/>
    </source>
</evidence>
<comment type="caution">
    <text evidence="3">The sequence shown here is derived from an EMBL/GenBank/DDBJ whole genome shotgun (WGS) entry which is preliminary data.</text>
</comment>
<dbReference type="SMART" id="SM00271">
    <property type="entry name" value="DnaJ"/>
    <property type="match status" value="1"/>
</dbReference>
<dbReference type="InterPro" id="IPR052423">
    <property type="entry name" value="EMIR"/>
</dbReference>
<name>A0A8J4PTP1_9MYCE</name>
<feature type="domain" description="J" evidence="2">
    <location>
        <begin position="71"/>
        <end position="136"/>
    </location>
</feature>
<evidence type="ECO:0000256" key="1">
    <source>
        <dbReference type="SAM" id="MobiDB-lite"/>
    </source>
</evidence>
<dbReference type="EMBL" id="AJWJ01000240">
    <property type="protein sequence ID" value="KAF2072890.1"/>
    <property type="molecule type" value="Genomic_DNA"/>
</dbReference>
<dbReference type="InterPro" id="IPR026894">
    <property type="entry name" value="DnaJ_X"/>
</dbReference>
<evidence type="ECO:0000313" key="4">
    <source>
        <dbReference type="Proteomes" id="UP000695562"/>
    </source>
</evidence>
<gene>
    <name evidence="3" type="ORF">CYY_005785</name>
</gene>
<reference evidence="3" key="1">
    <citation type="submission" date="2020-01" db="EMBL/GenBank/DDBJ databases">
        <title>Development of genomics and gene disruption for Polysphondylium violaceum indicates a role for the polyketide synthase stlB in stalk morphogenesis.</title>
        <authorList>
            <person name="Narita B."/>
            <person name="Kawabe Y."/>
            <person name="Kin K."/>
            <person name="Saito T."/>
            <person name="Gibbs R."/>
            <person name="Kuspa A."/>
            <person name="Muzny D."/>
            <person name="Queller D."/>
            <person name="Richards S."/>
            <person name="Strassman J."/>
            <person name="Sucgang R."/>
            <person name="Worley K."/>
            <person name="Schaap P."/>
        </authorList>
    </citation>
    <scope>NUCLEOTIDE SEQUENCE</scope>
    <source>
        <strain evidence="3">QSvi11</strain>
    </source>
</reference>
<dbReference type="Pfam" id="PF00226">
    <property type="entry name" value="DnaJ"/>
    <property type="match status" value="1"/>
</dbReference>
<dbReference type="PROSITE" id="PS50076">
    <property type="entry name" value="DNAJ_2"/>
    <property type="match status" value="1"/>
</dbReference>
<dbReference type="PROSITE" id="PS00636">
    <property type="entry name" value="DNAJ_1"/>
    <property type="match status" value="1"/>
</dbReference>
<evidence type="ECO:0000313" key="3">
    <source>
        <dbReference type="EMBL" id="KAF2072890.1"/>
    </source>
</evidence>
<dbReference type="PRINTS" id="PR00625">
    <property type="entry name" value="JDOMAIN"/>
</dbReference>
<dbReference type="CDD" id="cd06257">
    <property type="entry name" value="DnaJ"/>
    <property type="match status" value="1"/>
</dbReference>
<keyword evidence="4" id="KW-1185">Reference proteome</keyword>
<accession>A0A8J4PTP1</accession>